<keyword evidence="1 9" id="KW-0963">Cytoplasm</keyword>
<dbReference type="EC" id="6.3.3.3" evidence="9"/>
<comment type="pathway">
    <text evidence="9">Cofactor biosynthesis; biotin biosynthesis; biotin from 7,8-diaminononanoate: step 1/2.</text>
</comment>
<dbReference type="GO" id="GO:0000287">
    <property type="term" value="F:magnesium ion binding"/>
    <property type="evidence" value="ECO:0007669"/>
    <property type="project" value="UniProtKB-UniRule"/>
</dbReference>
<comment type="catalytic activity">
    <reaction evidence="8">
        <text>(7R,8S)-8-amino-7-(carboxyamino)nonanoate + ATP = (4R,5S)-dethiobiotin + ADP + phosphate + H(+)</text>
        <dbReference type="Rhea" id="RHEA:63684"/>
        <dbReference type="ChEBI" id="CHEBI:15378"/>
        <dbReference type="ChEBI" id="CHEBI:30616"/>
        <dbReference type="ChEBI" id="CHEBI:43474"/>
        <dbReference type="ChEBI" id="CHEBI:149470"/>
        <dbReference type="ChEBI" id="CHEBI:149473"/>
        <dbReference type="ChEBI" id="CHEBI:456216"/>
    </reaction>
</comment>
<comment type="caution">
    <text evidence="10">The sequence shown here is derived from an EMBL/GenBank/DDBJ whole genome shotgun (WGS) entry which is preliminary data.</text>
</comment>
<evidence type="ECO:0000256" key="2">
    <source>
        <dbReference type="ARBA" id="ARBA00022598"/>
    </source>
</evidence>
<dbReference type="PANTHER" id="PTHR43210:SF2">
    <property type="entry name" value="ATP-DEPENDENT DETHIOBIOTIN SYNTHETASE BIOD 2"/>
    <property type="match status" value="1"/>
</dbReference>
<dbReference type="GO" id="GO:0005829">
    <property type="term" value="C:cytosol"/>
    <property type="evidence" value="ECO:0007669"/>
    <property type="project" value="TreeGrafter"/>
</dbReference>
<dbReference type="HAMAP" id="MF_00336">
    <property type="entry name" value="BioD"/>
    <property type="match status" value="1"/>
</dbReference>
<keyword evidence="4 9" id="KW-0547">Nucleotide-binding</keyword>
<dbReference type="Gene3D" id="3.40.50.300">
    <property type="entry name" value="P-loop containing nucleotide triphosphate hydrolases"/>
    <property type="match status" value="1"/>
</dbReference>
<comment type="subunit">
    <text evidence="9">Homodimer.</text>
</comment>
<protein>
    <recommendedName>
        <fullName evidence="9">ATP-dependent dethiobiotin synthetase BioD</fullName>
        <ecNumber evidence="9">6.3.3.3</ecNumber>
    </recommendedName>
    <alternativeName>
        <fullName evidence="9">DTB synthetase</fullName>
        <shortName evidence="9">DTBS</shortName>
    </alternativeName>
    <alternativeName>
        <fullName evidence="9">Dethiobiotin synthase</fullName>
    </alternativeName>
</protein>
<gene>
    <name evidence="9 10" type="primary">bioD</name>
    <name evidence="10" type="ORF">GCM10017635_16370</name>
</gene>
<evidence type="ECO:0000313" key="10">
    <source>
        <dbReference type="EMBL" id="GLK64166.1"/>
    </source>
</evidence>
<evidence type="ECO:0000313" key="11">
    <source>
        <dbReference type="Proteomes" id="UP001143349"/>
    </source>
</evidence>
<feature type="active site" evidence="9">
    <location>
        <position position="32"/>
    </location>
</feature>
<evidence type="ECO:0000256" key="4">
    <source>
        <dbReference type="ARBA" id="ARBA00022741"/>
    </source>
</evidence>
<dbReference type="GO" id="GO:0004141">
    <property type="term" value="F:dethiobiotin synthase activity"/>
    <property type="evidence" value="ECO:0007669"/>
    <property type="project" value="UniProtKB-UniRule"/>
</dbReference>
<dbReference type="PANTHER" id="PTHR43210">
    <property type="entry name" value="DETHIOBIOTIN SYNTHETASE"/>
    <property type="match status" value="1"/>
</dbReference>
<evidence type="ECO:0000256" key="3">
    <source>
        <dbReference type="ARBA" id="ARBA00022723"/>
    </source>
</evidence>
<keyword evidence="11" id="KW-1185">Reference proteome</keyword>
<dbReference type="Pfam" id="PF13500">
    <property type="entry name" value="AAA_26"/>
    <property type="match status" value="1"/>
</dbReference>
<feature type="binding site" evidence="9">
    <location>
        <position position="96"/>
    </location>
    <ligand>
        <name>Mg(2+)</name>
        <dbReference type="ChEBI" id="CHEBI:18420"/>
    </ligand>
</feature>
<keyword evidence="3 9" id="KW-0479">Metal-binding</keyword>
<sequence>MSAVIVTGTDTGIGKTLFSAGLTRALGASYWKPVQAGLEDETDSQTVARLSSRPVLPEAYRLRLPASPHLSAEHEGVRIDPAQLALPCIGGPLVVEGAGGLMVPLTREMLYLQVIAEWHAPVVLCSRTALGTINHTLLSLAALRAAGCRVAGVAFIGDEARDSRQVICEIGAVRDLGRLPRLDRVTPEALEAAFTGIDVGTIRGAM</sequence>
<reference evidence="10" key="1">
    <citation type="journal article" date="2014" name="Int. J. Syst. Evol. Microbiol.">
        <title>Complete genome sequence of Corynebacterium casei LMG S-19264T (=DSM 44701T), isolated from a smear-ripened cheese.</title>
        <authorList>
            <consortium name="US DOE Joint Genome Institute (JGI-PGF)"/>
            <person name="Walter F."/>
            <person name="Albersmeier A."/>
            <person name="Kalinowski J."/>
            <person name="Ruckert C."/>
        </authorList>
    </citation>
    <scope>NUCLEOTIDE SEQUENCE</scope>
    <source>
        <strain evidence="10">VKM B-2222</strain>
    </source>
</reference>
<comment type="cofactor">
    <cofactor evidence="9">
        <name>Mg(2+)</name>
        <dbReference type="ChEBI" id="CHEBI:18420"/>
    </cofactor>
</comment>
<dbReference type="RefSeq" id="WP_152367908.1">
    <property type="nucleotide sequence ID" value="NZ_BSFH01000025.1"/>
</dbReference>
<keyword evidence="7 9" id="KW-0460">Magnesium</keyword>
<feature type="binding site" evidence="9">
    <location>
        <position position="43"/>
    </location>
    <ligand>
        <name>ATP</name>
        <dbReference type="ChEBI" id="CHEBI:30616"/>
    </ligand>
</feature>
<evidence type="ECO:0000256" key="6">
    <source>
        <dbReference type="ARBA" id="ARBA00022840"/>
    </source>
</evidence>
<comment type="function">
    <text evidence="9">Catalyzes a mechanistically unusual reaction, the ATP-dependent insertion of CO2 between the N7 and N8 nitrogen atoms of 7,8-diaminopelargonic acid (DAPA, also called 7,8-diammoniononanoate) to form a ureido ring.</text>
</comment>
<dbReference type="EMBL" id="BSFH01000025">
    <property type="protein sequence ID" value="GLK64166.1"/>
    <property type="molecule type" value="Genomic_DNA"/>
</dbReference>
<feature type="binding site" evidence="9">
    <location>
        <position position="43"/>
    </location>
    <ligand>
        <name>Mg(2+)</name>
        <dbReference type="ChEBI" id="CHEBI:18420"/>
    </ligand>
</feature>
<evidence type="ECO:0000256" key="9">
    <source>
        <dbReference type="HAMAP-Rule" id="MF_00336"/>
    </source>
</evidence>
<evidence type="ECO:0000256" key="5">
    <source>
        <dbReference type="ARBA" id="ARBA00022756"/>
    </source>
</evidence>
<reference evidence="10" key="2">
    <citation type="submission" date="2023-01" db="EMBL/GenBank/DDBJ databases">
        <authorList>
            <person name="Sun Q."/>
            <person name="Evtushenko L."/>
        </authorList>
    </citation>
    <scope>NUCLEOTIDE SEQUENCE</scope>
    <source>
        <strain evidence="10">VKM B-2222</strain>
    </source>
</reference>
<keyword evidence="5 9" id="KW-0093">Biotin biosynthesis</keyword>
<feature type="binding site" evidence="9">
    <location>
        <begin position="96"/>
        <end position="99"/>
    </location>
    <ligand>
        <name>ATP</name>
        <dbReference type="ChEBI" id="CHEBI:30616"/>
    </ligand>
</feature>
<dbReference type="PIRSF" id="PIRSF006755">
    <property type="entry name" value="DTB_synth"/>
    <property type="match status" value="1"/>
</dbReference>
<dbReference type="CDD" id="cd03109">
    <property type="entry name" value="DTBS"/>
    <property type="match status" value="1"/>
</dbReference>
<dbReference type="NCBIfam" id="TIGR00347">
    <property type="entry name" value="bioD"/>
    <property type="match status" value="1"/>
</dbReference>
<keyword evidence="2 9" id="KW-0436">Ligase</keyword>
<evidence type="ECO:0000256" key="1">
    <source>
        <dbReference type="ARBA" id="ARBA00022490"/>
    </source>
</evidence>
<accession>A0AAD3NX09</accession>
<dbReference type="GO" id="GO:0005524">
    <property type="term" value="F:ATP binding"/>
    <property type="evidence" value="ECO:0007669"/>
    <property type="project" value="UniProtKB-UniRule"/>
</dbReference>
<feature type="binding site" evidence="9">
    <location>
        <begin position="12"/>
        <end position="17"/>
    </location>
    <ligand>
        <name>ATP</name>
        <dbReference type="ChEBI" id="CHEBI:30616"/>
    </ligand>
</feature>
<organism evidence="10 11">
    <name type="scientific">Paracoccus kondratievae</name>
    <dbReference type="NCBI Taxonomy" id="135740"/>
    <lineage>
        <taxon>Bacteria</taxon>
        <taxon>Pseudomonadati</taxon>
        <taxon>Pseudomonadota</taxon>
        <taxon>Alphaproteobacteria</taxon>
        <taxon>Rhodobacterales</taxon>
        <taxon>Paracoccaceae</taxon>
        <taxon>Paracoccus</taxon>
    </lineage>
</organism>
<dbReference type="InterPro" id="IPR004472">
    <property type="entry name" value="DTB_synth_BioD"/>
</dbReference>
<keyword evidence="6 9" id="KW-0067">ATP-binding</keyword>
<dbReference type="InterPro" id="IPR027417">
    <property type="entry name" value="P-loop_NTPase"/>
</dbReference>
<evidence type="ECO:0000256" key="8">
    <source>
        <dbReference type="ARBA" id="ARBA00047386"/>
    </source>
</evidence>
<dbReference type="SUPFAM" id="SSF52540">
    <property type="entry name" value="P-loop containing nucleoside triphosphate hydrolases"/>
    <property type="match status" value="1"/>
</dbReference>
<name>A0AAD3NX09_9RHOB</name>
<evidence type="ECO:0000256" key="7">
    <source>
        <dbReference type="ARBA" id="ARBA00022842"/>
    </source>
</evidence>
<feature type="binding site" evidence="9">
    <location>
        <begin position="180"/>
        <end position="182"/>
    </location>
    <ligand>
        <name>ATP</name>
        <dbReference type="ChEBI" id="CHEBI:30616"/>
    </ligand>
</feature>
<comment type="caution">
    <text evidence="9">Lacks conserved residue(s) required for the propagation of feature annotation.</text>
</comment>
<dbReference type="GO" id="GO:0009102">
    <property type="term" value="P:biotin biosynthetic process"/>
    <property type="evidence" value="ECO:0007669"/>
    <property type="project" value="UniProtKB-UniRule"/>
</dbReference>
<comment type="catalytic activity">
    <reaction evidence="9">
        <text>(7R,8S)-7,8-diammoniononanoate + CO2 + ATP = (4R,5S)-dethiobiotin + ADP + phosphate + 3 H(+)</text>
        <dbReference type="Rhea" id="RHEA:15805"/>
        <dbReference type="ChEBI" id="CHEBI:15378"/>
        <dbReference type="ChEBI" id="CHEBI:16526"/>
        <dbReference type="ChEBI" id="CHEBI:30616"/>
        <dbReference type="ChEBI" id="CHEBI:43474"/>
        <dbReference type="ChEBI" id="CHEBI:149469"/>
        <dbReference type="ChEBI" id="CHEBI:149473"/>
        <dbReference type="ChEBI" id="CHEBI:456216"/>
        <dbReference type="EC" id="6.3.3.3"/>
    </reaction>
</comment>
<dbReference type="Proteomes" id="UP001143349">
    <property type="component" value="Unassembled WGS sequence"/>
</dbReference>
<dbReference type="AlphaFoldDB" id="A0AAD3NX09"/>
<comment type="similarity">
    <text evidence="9">Belongs to the dethiobiotin synthetase family.</text>
</comment>
<feature type="binding site" evidence="9">
    <location>
        <position position="16"/>
    </location>
    <ligand>
        <name>Mg(2+)</name>
        <dbReference type="ChEBI" id="CHEBI:18420"/>
    </ligand>
</feature>
<proteinExistence type="inferred from homology"/>
<comment type="subcellular location">
    <subcellularLocation>
        <location evidence="9">Cytoplasm</location>
    </subcellularLocation>
</comment>